<evidence type="ECO:0000256" key="1">
    <source>
        <dbReference type="SAM" id="MobiDB-lite"/>
    </source>
</evidence>
<dbReference type="Proteomes" id="UP000053477">
    <property type="component" value="Unassembled WGS sequence"/>
</dbReference>
<proteinExistence type="predicted"/>
<feature type="region of interest" description="Disordered" evidence="1">
    <location>
        <begin position="1"/>
        <end position="20"/>
    </location>
</feature>
<organism evidence="2 3">
    <name type="scientific">Schizopora paradoxa</name>
    <dbReference type="NCBI Taxonomy" id="27342"/>
    <lineage>
        <taxon>Eukaryota</taxon>
        <taxon>Fungi</taxon>
        <taxon>Dikarya</taxon>
        <taxon>Basidiomycota</taxon>
        <taxon>Agaricomycotina</taxon>
        <taxon>Agaricomycetes</taxon>
        <taxon>Hymenochaetales</taxon>
        <taxon>Schizoporaceae</taxon>
        <taxon>Schizopora</taxon>
    </lineage>
</organism>
<keyword evidence="3" id="KW-1185">Reference proteome</keyword>
<accession>A0A0H2RPE4</accession>
<dbReference type="OrthoDB" id="2745518at2759"/>
<evidence type="ECO:0000313" key="2">
    <source>
        <dbReference type="EMBL" id="KLO11353.1"/>
    </source>
</evidence>
<protein>
    <submittedName>
        <fullName evidence="2">Uncharacterized protein</fullName>
    </submittedName>
</protein>
<evidence type="ECO:0000313" key="3">
    <source>
        <dbReference type="Proteomes" id="UP000053477"/>
    </source>
</evidence>
<name>A0A0H2RPE4_9AGAM</name>
<dbReference type="EMBL" id="KQ086002">
    <property type="protein sequence ID" value="KLO11353.1"/>
    <property type="molecule type" value="Genomic_DNA"/>
</dbReference>
<reference evidence="2 3" key="1">
    <citation type="submission" date="2015-04" db="EMBL/GenBank/DDBJ databases">
        <title>Complete genome sequence of Schizopora paradoxa KUC8140, a cosmopolitan wood degrader in East Asia.</title>
        <authorList>
            <consortium name="DOE Joint Genome Institute"/>
            <person name="Min B."/>
            <person name="Park H."/>
            <person name="Jang Y."/>
            <person name="Kim J.-J."/>
            <person name="Kim K.H."/>
            <person name="Pangilinan J."/>
            <person name="Lipzen A."/>
            <person name="Riley R."/>
            <person name="Grigoriev I.V."/>
            <person name="Spatafora J.W."/>
            <person name="Choi I.-G."/>
        </authorList>
    </citation>
    <scope>NUCLEOTIDE SEQUENCE [LARGE SCALE GENOMIC DNA]</scope>
    <source>
        <strain evidence="2 3">KUC8140</strain>
    </source>
</reference>
<dbReference type="InParanoid" id="A0A0H2RPE4"/>
<gene>
    <name evidence="2" type="ORF">SCHPADRAFT_906076</name>
</gene>
<sequence length="127" mass="14467">MTTPSSFLDHPKSPMPAHESAEMLSNHDDLPLMRTPTLEGLPIDVHDHLLCMLPDEETLKAAVLSCKPFHEAYKSRKESIDKEVFDNRKAIELLIMQRTMWQILDVALDTLKLLNGRGTESENRESI</sequence>
<dbReference type="AlphaFoldDB" id="A0A0H2RPE4"/>